<dbReference type="Proteomes" id="UP000314011">
    <property type="component" value="Unassembled WGS sequence"/>
</dbReference>
<protein>
    <submittedName>
        <fullName evidence="5">TetR/AcrR family transcriptional regulator</fullName>
    </submittedName>
</protein>
<dbReference type="Gene3D" id="1.10.357.10">
    <property type="entry name" value="Tetracycline Repressor, domain 2"/>
    <property type="match status" value="1"/>
</dbReference>
<feature type="domain" description="HTH tetR-type" evidence="4">
    <location>
        <begin position="6"/>
        <end position="66"/>
    </location>
</feature>
<keyword evidence="6" id="KW-1185">Reference proteome</keyword>
<evidence type="ECO:0000313" key="6">
    <source>
        <dbReference type="Proteomes" id="UP000314011"/>
    </source>
</evidence>
<keyword evidence="1 2" id="KW-0238">DNA-binding</keyword>
<dbReference type="OrthoDB" id="9811084at2"/>
<organism evidence="5 6">
    <name type="scientific">Pelagovum pacificum</name>
    <dbReference type="NCBI Taxonomy" id="2588711"/>
    <lineage>
        <taxon>Bacteria</taxon>
        <taxon>Pseudomonadati</taxon>
        <taxon>Pseudomonadota</taxon>
        <taxon>Alphaproteobacteria</taxon>
        <taxon>Rhodobacterales</taxon>
        <taxon>Paracoccaceae</taxon>
        <taxon>Pelagovum</taxon>
    </lineage>
</organism>
<dbReference type="AlphaFoldDB" id="A0A5C5GE48"/>
<dbReference type="PROSITE" id="PS50977">
    <property type="entry name" value="HTH_TETR_2"/>
    <property type="match status" value="1"/>
</dbReference>
<dbReference type="EMBL" id="VFFF01000001">
    <property type="protein sequence ID" value="TNY32978.1"/>
    <property type="molecule type" value="Genomic_DNA"/>
</dbReference>
<proteinExistence type="predicted"/>
<evidence type="ECO:0000313" key="5">
    <source>
        <dbReference type="EMBL" id="TNY32978.1"/>
    </source>
</evidence>
<sequence>MDPRRSRSRAKLKAALKDLLAEKRIEEVRVDELCQRAGVTRPTFYANFGEVHALLDDHLEALVLDLRDQIIRHAPDPGPLLSAEEKHRRATIVLTWLFQQIGTDDPLIRRLLIDGEATRVERPFIGLFDTILRENREAAPGRPHVSDAHRDVGVHFFTGAIMSLLRLWLQEPGRMTAADLAAIGAHFMTYGRSRPPLIED</sequence>
<reference evidence="5 6" key="1">
    <citation type="submission" date="2019-06" db="EMBL/GenBank/DDBJ databases">
        <title>Genome of new Rhodobacteraceae sp. SM1903.</title>
        <authorList>
            <person name="Ren X."/>
        </authorList>
    </citation>
    <scope>NUCLEOTIDE SEQUENCE [LARGE SCALE GENOMIC DNA]</scope>
    <source>
        <strain evidence="5 6">SM1903</strain>
    </source>
</reference>
<name>A0A5C5GE48_9RHOB</name>
<dbReference type="RefSeq" id="WP_140193661.1">
    <property type="nucleotide sequence ID" value="NZ_CP065915.1"/>
</dbReference>
<accession>A0A5C5GE48</accession>
<gene>
    <name evidence="5" type="ORF">FHY64_06795</name>
</gene>
<evidence type="ECO:0000256" key="3">
    <source>
        <dbReference type="SAM" id="Coils"/>
    </source>
</evidence>
<keyword evidence="3" id="KW-0175">Coiled coil</keyword>
<dbReference type="InterPro" id="IPR001647">
    <property type="entry name" value="HTH_TetR"/>
</dbReference>
<dbReference type="SUPFAM" id="SSF46689">
    <property type="entry name" value="Homeodomain-like"/>
    <property type="match status" value="1"/>
</dbReference>
<evidence type="ECO:0000256" key="2">
    <source>
        <dbReference type="PROSITE-ProRule" id="PRU00335"/>
    </source>
</evidence>
<comment type="caution">
    <text evidence="5">The sequence shown here is derived from an EMBL/GenBank/DDBJ whole genome shotgun (WGS) entry which is preliminary data.</text>
</comment>
<dbReference type="GO" id="GO:0003677">
    <property type="term" value="F:DNA binding"/>
    <property type="evidence" value="ECO:0007669"/>
    <property type="project" value="UniProtKB-UniRule"/>
</dbReference>
<feature type="coiled-coil region" evidence="3">
    <location>
        <begin position="9"/>
        <end position="36"/>
    </location>
</feature>
<evidence type="ECO:0000259" key="4">
    <source>
        <dbReference type="PROSITE" id="PS50977"/>
    </source>
</evidence>
<dbReference type="InterPro" id="IPR009057">
    <property type="entry name" value="Homeodomain-like_sf"/>
</dbReference>
<evidence type="ECO:0000256" key="1">
    <source>
        <dbReference type="ARBA" id="ARBA00023125"/>
    </source>
</evidence>
<feature type="DNA-binding region" description="H-T-H motif" evidence="2">
    <location>
        <begin position="29"/>
        <end position="48"/>
    </location>
</feature>